<evidence type="ECO:0008006" key="3">
    <source>
        <dbReference type="Google" id="ProtNLM"/>
    </source>
</evidence>
<reference evidence="1" key="1">
    <citation type="submission" date="2022-04" db="EMBL/GenBank/DDBJ databases">
        <title>Complete genome sequence of a cyanobacterium, Nostoc sp. SO-36, isolated in Antarctica.</title>
        <authorList>
            <person name="Kanesaki Y."/>
            <person name="Effendi D."/>
            <person name="Sakamoto T."/>
            <person name="Ohtani S."/>
            <person name="Awai K."/>
        </authorList>
    </citation>
    <scope>NUCLEOTIDE SEQUENCE</scope>
    <source>
        <strain evidence="1">SO-36</strain>
    </source>
</reference>
<keyword evidence="2" id="KW-1185">Reference proteome</keyword>
<evidence type="ECO:0000313" key="1">
    <source>
        <dbReference type="EMBL" id="BDI14614.1"/>
    </source>
</evidence>
<organism evidence="1 2">
    <name type="scientific">Nostoc cf. commune SO-36</name>
    <dbReference type="NCBI Taxonomy" id="449208"/>
    <lineage>
        <taxon>Bacteria</taxon>
        <taxon>Bacillati</taxon>
        <taxon>Cyanobacteriota</taxon>
        <taxon>Cyanophyceae</taxon>
        <taxon>Nostocales</taxon>
        <taxon>Nostocaceae</taxon>
        <taxon>Nostoc</taxon>
    </lineage>
</organism>
<evidence type="ECO:0000313" key="2">
    <source>
        <dbReference type="Proteomes" id="UP001055453"/>
    </source>
</evidence>
<accession>A0ABM7YVF7</accession>
<name>A0ABM7YVF7_NOSCO</name>
<gene>
    <name evidence="1" type="ORF">ANSO36C_04160</name>
</gene>
<dbReference type="Proteomes" id="UP001055453">
    <property type="component" value="Chromosome"/>
</dbReference>
<dbReference type="EMBL" id="AP025732">
    <property type="protein sequence ID" value="BDI14614.1"/>
    <property type="molecule type" value="Genomic_DNA"/>
</dbReference>
<proteinExistence type="predicted"/>
<protein>
    <recommendedName>
        <fullName evidence="3">Transposase</fullName>
    </recommendedName>
</protein>
<sequence length="60" mass="7291">MLCDYHQRKIEYEKMCESMQSWVAHLKHGNTWQLRQQIFITWQLENVVSQFSTSESIVLM</sequence>